<evidence type="ECO:0000256" key="1">
    <source>
        <dbReference type="ARBA" id="ARBA00000546"/>
    </source>
</evidence>
<dbReference type="PROSITE" id="PS00506">
    <property type="entry name" value="BETA_AMYLASE_1"/>
    <property type="match status" value="1"/>
</dbReference>
<dbReference type="AlphaFoldDB" id="A2DFB8"/>
<evidence type="ECO:0000256" key="5">
    <source>
        <dbReference type="ARBA" id="ARBA00023277"/>
    </source>
</evidence>
<dbReference type="VEuPathDB" id="TrichDB:TVAGG3_0565500"/>
<dbReference type="RefSeq" id="XP_001581832.1">
    <property type="nucleotide sequence ID" value="XM_001581782.1"/>
</dbReference>
<comment type="similarity">
    <text evidence="2 8">Belongs to the glycosyl hydrolase 14 family.</text>
</comment>
<dbReference type="EMBL" id="DS113194">
    <property type="protein sequence ID" value="EAY20846.1"/>
    <property type="molecule type" value="Genomic_DNA"/>
</dbReference>
<dbReference type="EC" id="3.2.1.2" evidence="3 8"/>
<keyword evidence="4 8" id="KW-0378">Hydrolase</keyword>
<dbReference type="InterPro" id="IPR018238">
    <property type="entry name" value="Glyco_hydro_14_CS"/>
</dbReference>
<gene>
    <name evidence="9" type="ORF">TVAG_436700</name>
</gene>
<dbReference type="GO" id="GO:0016161">
    <property type="term" value="F:beta-amylase activity"/>
    <property type="evidence" value="ECO:0000318"/>
    <property type="project" value="GO_Central"/>
</dbReference>
<reference evidence="9" key="1">
    <citation type="submission" date="2006-10" db="EMBL/GenBank/DDBJ databases">
        <authorList>
            <person name="Amadeo P."/>
            <person name="Zhao Q."/>
            <person name="Wortman J."/>
            <person name="Fraser-Liggett C."/>
            <person name="Carlton J."/>
        </authorList>
    </citation>
    <scope>NUCLEOTIDE SEQUENCE</scope>
    <source>
        <strain evidence="9">G3</strain>
    </source>
</reference>
<dbReference type="InParanoid" id="A2DFB8"/>
<dbReference type="PRINTS" id="PR00750">
    <property type="entry name" value="BETAAMYLASE"/>
</dbReference>
<name>A2DFB8_TRIV3</name>
<dbReference type="STRING" id="5722.A2DFB8"/>
<evidence type="ECO:0000256" key="6">
    <source>
        <dbReference type="ARBA" id="ARBA00023295"/>
    </source>
</evidence>
<keyword evidence="6 8" id="KW-0326">Glycosidase</keyword>
<dbReference type="OMA" id="SNDREMC"/>
<dbReference type="Pfam" id="PF01373">
    <property type="entry name" value="Glyco_hydro_14"/>
    <property type="match status" value="1"/>
</dbReference>
<dbReference type="InterPro" id="IPR001554">
    <property type="entry name" value="Glyco_hydro_14"/>
</dbReference>
<evidence type="ECO:0000313" key="10">
    <source>
        <dbReference type="Proteomes" id="UP000001542"/>
    </source>
</evidence>
<dbReference type="GO" id="GO:0000272">
    <property type="term" value="P:polysaccharide catabolic process"/>
    <property type="evidence" value="ECO:0007669"/>
    <property type="project" value="UniProtKB-KW"/>
</dbReference>
<evidence type="ECO:0000313" key="9">
    <source>
        <dbReference type="EMBL" id="EAY20846.1"/>
    </source>
</evidence>
<dbReference type="SUPFAM" id="SSF51445">
    <property type="entry name" value="(Trans)glycosidases"/>
    <property type="match status" value="1"/>
</dbReference>
<evidence type="ECO:0000256" key="8">
    <source>
        <dbReference type="RuleBase" id="RU000509"/>
    </source>
</evidence>
<keyword evidence="7 8" id="KW-0624">Polysaccharide degradation</keyword>
<comment type="catalytic activity">
    <reaction evidence="1 8">
        <text>Hydrolysis of (1-&gt;4)-alpha-D-glucosidic linkages in polysaccharides so as to remove successive maltose units from the non-reducing ends of the chains.</text>
        <dbReference type="EC" id="3.2.1.2"/>
    </reaction>
</comment>
<dbReference type="InterPro" id="IPR017853">
    <property type="entry name" value="GH"/>
</dbReference>
<accession>A2DFB8</accession>
<dbReference type="eggNOG" id="ENOG502QTBX">
    <property type="taxonomic scope" value="Eukaryota"/>
</dbReference>
<proteinExistence type="inferred from homology"/>
<dbReference type="SMR" id="A2DFB8"/>
<protein>
    <recommendedName>
        <fullName evidence="3 8">Beta-amylase</fullName>
        <ecNumber evidence="3 8">3.2.1.2</ecNumber>
    </recommendedName>
</protein>
<dbReference type="Gene3D" id="3.20.20.80">
    <property type="entry name" value="Glycosidases"/>
    <property type="match status" value="1"/>
</dbReference>
<reference evidence="9" key="2">
    <citation type="journal article" date="2007" name="Science">
        <title>Draft genome sequence of the sexually transmitted pathogen Trichomonas vaginalis.</title>
        <authorList>
            <person name="Carlton J.M."/>
            <person name="Hirt R.P."/>
            <person name="Silva J.C."/>
            <person name="Delcher A.L."/>
            <person name="Schatz M."/>
            <person name="Zhao Q."/>
            <person name="Wortman J.R."/>
            <person name="Bidwell S.L."/>
            <person name="Alsmark U.C.M."/>
            <person name="Besteiro S."/>
            <person name="Sicheritz-Ponten T."/>
            <person name="Noel C.J."/>
            <person name="Dacks J.B."/>
            <person name="Foster P.G."/>
            <person name="Simillion C."/>
            <person name="Van de Peer Y."/>
            <person name="Miranda-Saavedra D."/>
            <person name="Barton G.J."/>
            <person name="Westrop G.D."/>
            <person name="Mueller S."/>
            <person name="Dessi D."/>
            <person name="Fiori P.L."/>
            <person name="Ren Q."/>
            <person name="Paulsen I."/>
            <person name="Zhang H."/>
            <person name="Bastida-Corcuera F.D."/>
            <person name="Simoes-Barbosa A."/>
            <person name="Brown M.T."/>
            <person name="Hayes R.D."/>
            <person name="Mukherjee M."/>
            <person name="Okumura C.Y."/>
            <person name="Schneider R."/>
            <person name="Smith A.J."/>
            <person name="Vanacova S."/>
            <person name="Villalvazo M."/>
            <person name="Haas B.J."/>
            <person name="Pertea M."/>
            <person name="Feldblyum T.V."/>
            <person name="Utterback T.R."/>
            <person name="Shu C.L."/>
            <person name="Osoegawa K."/>
            <person name="de Jong P.J."/>
            <person name="Hrdy I."/>
            <person name="Horvathova L."/>
            <person name="Zubacova Z."/>
            <person name="Dolezal P."/>
            <person name="Malik S.B."/>
            <person name="Logsdon J.M. Jr."/>
            <person name="Henze K."/>
            <person name="Gupta A."/>
            <person name="Wang C.C."/>
            <person name="Dunne R.L."/>
            <person name="Upcroft J.A."/>
            <person name="Upcroft P."/>
            <person name="White O."/>
            <person name="Salzberg S.L."/>
            <person name="Tang P."/>
            <person name="Chiu C.-H."/>
            <person name="Lee Y.-S."/>
            <person name="Embley T.M."/>
            <person name="Coombs G.H."/>
            <person name="Mottram J.C."/>
            <person name="Tachezy J."/>
            <person name="Fraser-Liggett C.M."/>
            <person name="Johnson P.J."/>
        </authorList>
    </citation>
    <scope>NUCLEOTIDE SEQUENCE [LARGE SCALE GENOMIC DNA]</scope>
    <source>
        <strain evidence="9">G3</strain>
    </source>
</reference>
<keyword evidence="5 8" id="KW-0119">Carbohydrate metabolism</keyword>
<evidence type="ECO:0000256" key="3">
    <source>
        <dbReference type="ARBA" id="ARBA00012594"/>
    </source>
</evidence>
<evidence type="ECO:0000256" key="4">
    <source>
        <dbReference type="ARBA" id="ARBA00022801"/>
    </source>
</evidence>
<dbReference type="KEGG" id="tva:5466391"/>
<evidence type="ECO:0000256" key="7">
    <source>
        <dbReference type="ARBA" id="ARBA00023326"/>
    </source>
</evidence>
<dbReference type="PANTHER" id="PTHR31352:SF1">
    <property type="entry name" value="BETA-AMYLASE 3, CHLOROPLASTIC"/>
    <property type="match status" value="1"/>
</dbReference>
<dbReference type="PANTHER" id="PTHR31352">
    <property type="entry name" value="BETA-AMYLASE 1, CHLOROPLASTIC"/>
    <property type="match status" value="1"/>
</dbReference>
<evidence type="ECO:0000256" key="2">
    <source>
        <dbReference type="ARBA" id="ARBA00005652"/>
    </source>
</evidence>
<sequence>MLSLFASQALCGAKFYVMATLDLFDDNQNFKNESQFTYYLDRLRSAGVDGIMIDVWWGLTEKQEKQYVFTGYHKAFDYIKARNLKIIPVFSFHQCGGNVGDQCNISLPDFIIKSEQVPFFIDQDGKDDKEYISPAYDNVAITTSGRTPLHCYRDWMTQFKKEFGTMIDNGDIAELEIGLGACGELRYPSYQSWKGWEYPGCGEFQSFDSEFTKQLTQDAIAAGHSDWGHHPTNVGNWTTKPGESDFWRNGTSNGWSSAYGRWYIKWYASKLNNHGDRVLNIARELFPRTHLSAKISGIHWWYMEPSHCAETTAGFNNFDDYDGYRDTLSVFKKYNVDVCFTCLEMAEGNYSSNPPYLVQQIINDTAWAGLNFEGENALAIYDKENYQRCTNWVSKGLKVFTYLRMCSDLIDNNTKFKDFEEFVQNMHN</sequence>
<organism evidence="9 10">
    <name type="scientific">Trichomonas vaginalis (strain ATCC PRA-98 / G3)</name>
    <dbReference type="NCBI Taxonomy" id="412133"/>
    <lineage>
        <taxon>Eukaryota</taxon>
        <taxon>Metamonada</taxon>
        <taxon>Parabasalia</taxon>
        <taxon>Trichomonadida</taxon>
        <taxon>Trichomonadidae</taxon>
        <taxon>Trichomonas</taxon>
    </lineage>
</organism>
<dbReference type="Proteomes" id="UP000001542">
    <property type="component" value="Unassembled WGS sequence"/>
</dbReference>
<dbReference type="OrthoDB" id="1660156at2759"/>
<dbReference type="VEuPathDB" id="TrichDB:TVAG_436700"/>
<keyword evidence="10" id="KW-1185">Reference proteome</keyword>